<dbReference type="EMBL" id="CP147404">
    <property type="protein sequence ID" value="WXB94343.1"/>
    <property type="molecule type" value="Genomic_DNA"/>
</dbReference>
<feature type="transmembrane region" description="Helical" evidence="7">
    <location>
        <begin position="79"/>
        <end position="100"/>
    </location>
</feature>
<evidence type="ECO:0000256" key="7">
    <source>
        <dbReference type="SAM" id="Phobius"/>
    </source>
</evidence>
<accession>A0ABZ2N9H6</accession>
<keyword evidence="9" id="KW-0966">Cell projection</keyword>
<evidence type="ECO:0000256" key="6">
    <source>
        <dbReference type="SAM" id="MobiDB-lite"/>
    </source>
</evidence>
<feature type="region of interest" description="Disordered" evidence="6">
    <location>
        <begin position="45"/>
        <end position="67"/>
    </location>
</feature>
<dbReference type="InterPro" id="IPR022781">
    <property type="entry name" value="Flagellar_biosynth_FliO"/>
</dbReference>
<comment type="subcellular location">
    <subcellularLocation>
        <location evidence="1">Cell membrane</location>
    </subcellularLocation>
</comment>
<feature type="signal peptide" evidence="8">
    <location>
        <begin position="1"/>
        <end position="28"/>
    </location>
</feature>
<organism evidence="9 10">
    <name type="scientific">Bacillus kandeliae</name>
    <dbReference type="NCBI Taxonomy" id="3129297"/>
    <lineage>
        <taxon>Bacteria</taxon>
        <taxon>Bacillati</taxon>
        <taxon>Bacillota</taxon>
        <taxon>Bacilli</taxon>
        <taxon>Bacillales</taxon>
        <taxon>Bacillaceae</taxon>
        <taxon>Bacillus</taxon>
    </lineage>
</organism>
<evidence type="ECO:0000256" key="5">
    <source>
        <dbReference type="ARBA" id="ARBA00023136"/>
    </source>
</evidence>
<sequence length="230" mass="26564">MIKQVIKSIALILFSVALFTGNYSIAWAEPFNNNVKDCIEHPEKCQQDVDKKEPKEPKESHTEKENENSQAVGLSIWDFVKMIGALVFVVALIYLLLRFVNQKSRSYQKTKLIQHVGGTPLGGNRSVQIVKVGDRLLVLGVGEDIQLLKEISDQEEYERFLQQYNDQMDQMLQPKDMVSNIMNKWKSDQPSTNEDQEKFKKVFEDKLSHMKLSREKAIRKMNSKENGQDE</sequence>
<proteinExistence type="predicted"/>
<name>A0ABZ2N9H6_9BACI</name>
<reference evidence="9 10" key="1">
    <citation type="submission" date="2024-02" db="EMBL/GenBank/DDBJ databases">
        <title>Seven novel Bacillus-like species.</title>
        <authorList>
            <person name="Liu G."/>
        </authorList>
    </citation>
    <scope>NUCLEOTIDE SEQUENCE [LARGE SCALE GENOMIC DNA]</scope>
    <source>
        <strain evidence="9 10">FJAT-52991</strain>
    </source>
</reference>
<evidence type="ECO:0000256" key="8">
    <source>
        <dbReference type="SAM" id="SignalP"/>
    </source>
</evidence>
<evidence type="ECO:0000313" key="10">
    <source>
        <dbReference type="Proteomes" id="UP001387364"/>
    </source>
</evidence>
<gene>
    <name evidence="9" type="ORF">WDJ61_06875</name>
</gene>
<keyword evidence="9" id="KW-0282">Flagellum</keyword>
<dbReference type="Proteomes" id="UP001387364">
    <property type="component" value="Chromosome"/>
</dbReference>
<evidence type="ECO:0000256" key="4">
    <source>
        <dbReference type="ARBA" id="ARBA00022989"/>
    </source>
</evidence>
<dbReference type="Pfam" id="PF04347">
    <property type="entry name" value="FliO"/>
    <property type="match status" value="1"/>
</dbReference>
<evidence type="ECO:0000256" key="3">
    <source>
        <dbReference type="ARBA" id="ARBA00022692"/>
    </source>
</evidence>
<evidence type="ECO:0000313" key="9">
    <source>
        <dbReference type="EMBL" id="WXB94343.1"/>
    </source>
</evidence>
<evidence type="ECO:0000256" key="2">
    <source>
        <dbReference type="ARBA" id="ARBA00022475"/>
    </source>
</evidence>
<protein>
    <submittedName>
        <fullName evidence="9">Flagellar biosynthetic protein FliO</fullName>
    </submittedName>
</protein>
<keyword evidence="4 7" id="KW-1133">Transmembrane helix</keyword>
<keyword evidence="10" id="KW-1185">Reference proteome</keyword>
<keyword evidence="9" id="KW-0969">Cilium</keyword>
<dbReference type="RefSeq" id="WP_338754016.1">
    <property type="nucleotide sequence ID" value="NZ_CP147404.1"/>
</dbReference>
<evidence type="ECO:0000256" key="1">
    <source>
        <dbReference type="ARBA" id="ARBA00004236"/>
    </source>
</evidence>
<feature type="chain" id="PRO_5046803052" evidence="8">
    <location>
        <begin position="29"/>
        <end position="230"/>
    </location>
</feature>
<keyword evidence="8" id="KW-0732">Signal</keyword>
<keyword evidence="2" id="KW-1003">Cell membrane</keyword>
<keyword evidence="3 7" id="KW-0812">Transmembrane</keyword>
<keyword evidence="5 7" id="KW-0472">Membrane</keyword>